<dbReference type="Pfam" id="PF03401">
    <property type="entry name" value="TctC"/>
    <property type="match status" value="1"/>
</dbReference>
<dbReference type="InterPro" id="IPR005064">
    <property type="entry name" value="BUG"/>
</dbReference>
<dbReference type="PIRSF" id="PIRSF017082">
    <property type="entry name" value="YflP"/>
    <property type="match status" value="1"/>
</dbReference>
<keyword evidence="4" id="KW-1185">Reference proteome</keyword>
<evidence type="ECO:0000256" key="2">
    <source>
        <dbReference type="SAM" id="SignalP"/>
    </source>
</evidence>
<dbReference type="CDD" id="cd13576">
    <property type="entry name" value="PBP2_BugD_Asp"/>
    <property type="match status" value="1"/>
</dbReference>
<keyword evidence="2" id="KW-0732">Signal</keyword>
<accession>A0A1G4PVE9</accession>
<proteinExistence type="inferred from homology"/>
<sequence length="329" mass="34179">MTNMFKGAAAGLAALAFAALPFGAAQAQDFPTRPVTMVVPFSAGGPTDTVARLIAESMSRTLGQQVVVENVGGAGGTRGAGQVAKATPDGYTILLHHIGQATSATLYRKLPYNVLTDFEEVGLVTDVPMTVIGKSALEPKNAAELIAYVKANKDAVIYGNAGVGSASHLCGMLFMSALGTQMTTVPYQGTGPAMNDLVGGQIDLLCDQTTNTTGQIKAGKVKAYGVTTTTPVKSLPDIPTLDSAGLPGFEVAVWHGLYAPKGTPKAEIDKLNAALVAALQDPKVISRFADLGTEPVALERATPEVHQKFLEAQVAKWKPIIEQAGVFAD</sequence>
<feature type="chain" id="PRO_5011505756" evidence="2">
    <location>
        <begin position="28"/>
        <end position="329"/>
    </location>
</feature>
<gene>
    <name evidence="3" type="ORF">SAMN05660859_0799</name>
</gene>
<dbReference type="Proteomes" id="UP000198889">
    <property type="component" value="Unassembled WGS sequence"/>
</dbReference>
<evidence type="ECO:0000313" key="4">
    <source>
        <dbReference type="Proteomes" id="UP000198889"/>
    </source>
</evidence>
<feature type="signal peptide" evidence="2">
    <location>
        <begin position="1"/>
        <end position="27"/>
    </location>
</feature>
<evidence type="ECO:0000313" key="3">
    <source>
        <dbReference type="EMBL" id="SCW36262.1"/>
    </source>
</evidence>
<name>A0A1G4PVE9_9HYPH</name>
<dbReference type="SUPFAM" id="SSF53850">
    <property type="entry name" value="Periplasmic binding protein-like II"/>
    <property type="match status" value="1"/>
</dbReference>
<organism evidence="3 4">
    <name type="scientific">Ancylobacter rudongensis</name>
    <dbReference type="NCBI Taxonomy" id="177413"/>
    <lineage>
        <taxon>Bacteria</taxon>
        <taxon>Pseudomonadati</taxon>
        <taxon>Pseudomonadota</taxon>
        <taxon>Alphaproteobacteria</taxon>
        <taxon>Hyphomicrobiales</taxon>
        <taxon>Xanthobacteraceae</taxon>
        <taxon>Ancylobacter</taxon>
    </lineage>
</organism>
<comment type="similarity">
    <text evidence="1">Belongs to the UPF0065 (bug) family.</text>
</comment>
<reference evidence="4" key="1">
    <citation type="submission" date="2016-10" db="EMBL/GenBank/DDBJ databases">
        <authorList>
            <person name="Varghese N."/>
            <person name="Submissions S."/>
        </authorList>
    </citation>
    <scope>NUCLEOTIDE SEQUENCE [LARGE SCALE GENOMIC DNA]</scope>
    <source>
        <strain evidence="4">CGMCC 1.1761</strain>
    </source>
</reference>
<dbReference type="Gene3D" id="3.40.190.10">
    <property type="entry name" value="Periplasmic binding protein-like II"/>
    <property type="match status" value="1"/>
</dbReference>
<dbReference type="Gene3D" id="3.40.190.150">
    <property type="entry name" value="Bordetella uptake gene, domain 1"/>
    <property type="match status" value="1"/>
</dbReference>
<dbReference type="STRING" id="177413.SAMN05660859_0799"/>
<dbReference type="AlphaFoldDB" id="A0A1G4PVE9"/>
<dbReference type="PANTHER" id="PTHR42928:SF5">
    <property type="entry name" value="BLR1237 PROTEIN"/>
    <property type="match status" value="1"/>
</dbReference>
<evidence type="ECO:0000256" key="1">
    <source>
        <dbReference type="ARBA" id="ARBA00006987"/>
    </source>
</evidence>
<dbReference type="PANTHER" id="PTHR42928">
    <property type="entry name" value="TRICARBOXYLATE-BINDING PROTEIN"/>
    <property type="match status" value="1"/>
</dbReference>
<protein>
    <submittedName>
        <fullName evidence="3">Tripartite-type tricarboxylate transporter, receptor component TctC</fullName>
    </submittedName>
</protein>
<dbReference type="InterPro" id="IPR042100">
    <property type="entry name" value="Bug_dom1"/>
</dbReference>
<dbReference type="EMBL" id="FMTP01000001">
    <property type="protein sequence ID" value="SCW36262.1"/>
    <property type="molecule type" value="Genomic_DNA"/>
</dbReference>
<keyword evidence="3" id="KW-0675">Receptor</keyword>